<dbReference type="Proteomes" id="UP000054715">
    <property type="component" value="Unassembled WGS sequence"/>
</dbReference>
<dbReference type="PATRIC" id="fig|455.5.peg.1468"/>
<gene>
    <name evidence="1" type="ORF">Ljam_1389</name>
</gene>
<sequence length="107" mass="12318">MLDNVPYLPQIRYNGKNHEGVRALNLLNGRNDKNSKFGVDKISHPLDVHFDTNSLSAWLSFYFQVHVRGAPLKTEQAKQKDLNKFLNFFHRAVGHDEVDNWTPAVSK</sequence>
<dbReference type="RefSeq" id="WP_082651594.1">
    <property type="nucleotide sequence ID" value="NZ_CAAAJF010000007.1"/>
</dbReference>
<dbReference type="EMBL" id="LNYG01000013">
    <property type="protein sequence ID" value="KTD07194.1"/>
    <property type="molecule type" value="Genomic_DNA"/>
</dbReference>
<dbReference type="AlphaFoldDB" id="A0A0W0UH88"/>
<protein>
    <submittedName>
        <fullName evidence="1">Integrase</fullName>
    </submittedName>
</protein>
<reference evidence="1 2" key="1">
    <citation type="submission" date="2015-11" db="EMBL/GenBank/DDBJ databases">
        <title>Genomic analysis of 38 Legionella species identifies large and diverse effector repertoires.</title>
        <authorList>
            <person name="Burstein D."/>
            <person name="Amaro F."/>
            <person name="Zusman T."/>
            <person name="Lifshitz Z."/>
            <person name="Cohen O."/>
            <person name="Gilbert J.A."/>
            <person name="Pupko T."/>
            <person name="Shuman H.A."/>
            <person name="Segal G."/>
        </authorList>
    </citation>
    <scope>NUCLEOTIDE SEQUENCE [LARGE SCALE GENOMIC DNA]</scope>
    <source>
        <strain evidence="1 2">JA-26-G1-E2</strain>
    </source>
</reference>
<comment type="caution">
    <text evidence="1">The sequence shown here is derived from an EMBL/GenBank/DDBJ whole genome shotgun (WGS) entry which is preliminary data.</text>
</comment>
<dbReference type="STRING" id="455.Ljam_1389"/>
<evidence type="ECO:0000313" key="1">
    <source>
        <dbReference type="EMBL" id="KTD07194.1"/>
    </source>
</evidence>
<proteinExistence type="predicted"/>
<name>A0A0W0UH88_9GAMM</name>
<evidence type="ECO:0000313" key="2">
    <source>
        <dbReference type="Proteomes" id="UP000054715"/>
    </source>
</evidence>
<accession>A0A0W0UH88</accession>
<organism evidence="1 2">
    <name type="scientific">Legionella jamestowniensis</name>
    <dbReference type="NCBI Taxonomy" id="455"/>
    <lineage>
        <taxon>Bacteria</taxon>
        <taxon>Pseudomonadati</taxon>
        <taxon>Pseudomonadota</taxon>
        <taxon>Gammaproteobacteria</taxon>
        <taxon>Legionellales</taxon>
        <taxon>Legionellaceae</taxon>
        <taxon>Legionella</taxon>
    </lineage>
</organism>